<dbReference type="Proteomes" id="UP000799755">
    <property type="component" value="Unassembled WGS sequence"/>
</dbReference>
<evidence type="ECO:0000313" key="2">
    <source>
        <dbReference type="Proteomes" id="UP000799755"/>
    </source>
</evidence>
<comment type="caution">
    <text evidence="1">The sequence shown here is derived from an EMBL/GenBank/DDBJ whole genome shotgun (WGS) entry which is preliminary data.</text>
</comment>
<organism evidence="1 2">
    <name type="scientific">Lindgomyces ingoldianus</name>
    <dbReference type="NCBI Taxonomy" id="673940"/>
    <lineage>
        <taxon>Eukaryota</taxon>
        <taxon>Fungi</taxon>
        <taxon>Dikarya</taxon>
        <taxon>Ascomycota</taxon>
        <taxon>Pezizomycotina</taxon>
        <taxon>Dothideomycetes</taxon>
        <taxon>Pleosporomycetidae</taxon>
        <taxon>Pleosporales</taxon>
        <taxon>Lindgomycetaceae</taxon>
        <taxon>Lindgomyces</taxon>
    </lineage>
</organism>
<proteinExistence type="predicted"/>
<protein>
    <submittedName>
        <fullName evidence="1">Uncharacterized protein</fullName>
    </submittedName>
</protein>
<keyword evidence="2" id="KW-1185">Reference proteome</keyword>
<reference evidence="1" key="1">
    <citation type="journal article" date="2020" name="Stud. Mycol.">
        <title>101 Dothideomycetes genomes: a test case for predicting lifestyles and emergence of pathogens.</title>
        <authorList>
            <person name="Haridas S."/>
            <person name="Albert R."/>
            <person name="Binder M."/>
            <person name="Bloem J."/>
            <person name="Labutti K."/>
            <person name="Salamov A."/>
            <person name="Andreopoulos B."/>
            <person name="Baker S."/>
            <person name="Barry K."/>
            <person name="Bills G."/>
            <person name="Bluhm B."/>
            <person name="Cannon C."/>
            <person name="Castanera R."/>
            <person name="Culley D."/>
            <person name="Daum C."/>
            <person name="Ezra D."/>
            <person name="Gonzalez J."/>
            <person name="Henrissat B."/>
            <person name="Kuo A."/>
            <person name="Liang C."/>
            <person name="Lipzen A."/>
            <person name="Lutzoni F."/>
            <person name="Magnuson J."/>
            <person name="Mondo S."/>
            <person name="Nolan M."/>
            <person name="Ohm R."/>
            <person name="Pangilinan J."/>
            <person name="Park H.-J."/>
            <person name="Ramirez L."/>
            <person name="Alfaro M."/>
            <person name="Sun H."/>
            <person name="Tritt A."/>
            <person name="Yoshinaga Y."/>
            <person name="Zwiers L.-H."/>
            <person name="Turgeon B."/>
            <person name="Goodwin S."/>
            <person name="Spatafora J."/>
            <person name="Crous P."/>
            <person name="Grigoriev I."/>
        </authorList>
    </citation>
    <scope>NUCLEOTIDE SEQUENCE</scope>
    <source>
        <strain evidence="1">ATCC 200398</strain>
    </source>
</reference>
<sequence>MTSLLFPTSDHPAGARRKPDYAPFMSDVARAASDAADALNLFRRLVEGTVSGADSAGFMAFDAHGGDTGCQLRAGMMLEIFILHRYFFTDMPDTWKSVRLWIDESTTKLQLVHENAKLACMNLIRDKVHPNRIGLSTTEDTPENMLRVLGWEIGSEAPSLASTIRQSLDVKENEALKRSSVLFHHFSAANTTRTDGLPLVTAWDPLSIHTVARFVVFCYVLSKYKIFSIVNGTVGARLAPENAAEASYSFIRPYTDKKKRPGKPQRTLRELAELQSWLSDLSCAWQRSLAQRSIQTIDMERRVNASISQQWECLLTHPRLIMSSVQQSDKGLVSMACYPGYLLARETWASMNFTLLLIDRHFCNDSGFHYNVFTATMGSPTLTCPCHLHPLGLKVTWALNQISLEELINDADSIRPHLVIMGNSINGGHAEYMQRFADKARPHNCPTGVPCTENEAHVKKLLEADHDRLALSFFASHKAYAFPVSDKDGRESDSDHPEIAFVERRMDTWADTIELYVGGKVAAPAKSLKESWRLSRGEANEMGTGAGSMHIFAWQHAFLETKGRVARRIQKWMEIGELMPLHAPIS</sequence>
<dbReference type="EMBL" id="MU003573">
    <property type="protein sequence ID" value="KAF2462610.1"/>
    <property type="molecule type" value="Genomic_DNA"/>
</dbReference>
<accession>A0ACB6Q7W8</accession>
<gene>
    <name evidence="1" type="ORF">BDR25DRAFT_386983</name>
</gene>
<name>A0ACB6Q7W8_9PLEO</name>
<evidence type="ECO:0000313" key="1">
    <source>
        <dbReference type="EMBL" id="KAF2462610.1"/>
    </source>
</evidence>